<evidence type="ECO:0000256" key="2">
    <source>
        <dbReference type="ARBA" id="ARBA00009493"/>
    </source>
</evidence>
<evidence type="ECO:0000256" key="7">
    <source>
        <dbReference type="ARBA" id="ARBA00023163"/>
    </source>
</evidence>
<reference evidence="11" key="2">
    <citation type="journal article" date="2017" name="J. Anim. Genet.">
        <title>Multiple reference genome sequences of hot pepper reveal the massive evolution of plant disease resistance genes by retroduplication.</title>
        <authorList>
            <person name="Kim S."/>
            <person name="Park J."/>
            <person name="Yeom S.-I."/>
            <person name="Kim Y.-M."/>
            <person name="Seo E."/>
            <person name="Kim K.-T."/>
            <person name="Kim M.-S."/>
            <person name="Lee J.M."/>
            <person name="Cheong K."/>
            <person name="Shin H.-S."/>
            <person name="Kim S.-B."/>
            <person name="Han K."/>
            <person name="Lee J."/>
            <person name="Park M."/>
            <person name="Lee H.-A."/>
            <person name="Lee H.-Y."/>
            <person name="Lee Y."/>
            <person name="Oh S."/>
            <person name="Lee J.H."/>
            <person name="Choi E."/>
            <person name="Choi E."/>
            <person name="Lee S.E."/>
            <person name="Jeon J."/>
            <person name="Kim H."/>
            <person name="Choi G."/>
            <person name="Song H."/>
            <person name="Lee J."/>
            <person name="Lee S.-C."/>
            <person name="Kwon J.-K."/>
            <person name="Lee H.-Y."/>
            <person name="Koo N."/>
            <person name="Hong Y."/>
            <person name="Kim R.W."/>
            <person name="Kang W.-H."/>
            <person name="Huh J.H."/>
            <person name="Kang B.-C."/>
            <person name="Yang T.-J."/>
            <person name="Lee Y.-H."/>
            <person name="Bennetzen J.L."/>
            <person name="Choi D."/>
        </authorList>
    </citation>
    <scope>NUCLEOTIDE SEQUENCE [LARGE SCALE GENOMIC DNA]</scope>
    <source>
        <strain evidence="11">cv. PBC81</strain>
    </source>
</reference>
<dbReference type="GO" id="GO:0006390">
    <property type="term" value="P:mitochondrial transcription"/>
    <property type="evidence" value="ECO:0007669"/>
    <property type="project" value="TreeGrafter"/>
</dbReference>
<evidence type="ECO:0000256" key="5">
    <source>
        <dbReference type="ARBA" id="ARBA00022679"/>
    </source>
</evidence>
<reference evidence="10 11" key="1">
    <citation type="journal article" date="2017" name="Genome Biol.">
        <title>New reference genome sequences of hot pepper reveal the massive evolution of plant disease-resistance genes by retroduplication.</title>
        <authorList>
            <person name="Kim S."/>
            <person name="Park J."/>
            <person name="Yeom S.I."/>
            <person name="Kim Y.M."/>
            <person name="Seo E."/>
            <person name="Kim K.T."/>
            <person name="Kim M.S."/>
            <person name="Lee J.M."/>
            <person name="Cheong K."/>
            <person name="Shin H.S."/>
            <person name="Kim S.B."/>
            <person name="Han K."/>
            <person name="Lee J."/>
            <person name="Park M."/>
            <person name="Lee H.A."/>
            <person name="Lee H.Y."/>
            <person name="Lee Y."/>
            <person name="Oh S."/>
            <person name="Lee J.H."/>
            <person name="Choi E."/>
            <person name="Choi E."/>
            <person name="Lee S.E."/>
            <person name="Jeon J."/>
            <person name="Kim H."/>
            <person name="Choi G."/>
            <person name="Song H."/>
            <person name="Lee J."/>
            <person name="Lee S.C."/>
            <person name="Kwon J.K."/>
            <person name="Lee H.Y."/>
            <person name="Koo N."/>
            <person name="Hong Y."/>
            <person name="Kim R.W."/>
            <person name="Kang W.H."/>
            <person name="Huh J.H."/>
            <person name="Kang B.C."/>
            <person name="Yang T.J."/>
            <person name="Lee Y.H."/>
            <person name="Bennetzen J.L."/>
            <person name="Choi D."/>
        </authorList>
    </citation>
    <scope>NUCLEOTIDE SEQUENCE [LARGE SCALE GENOMIC DNA]</scope>
    <source>
        <strain evidence="11">cv. PBC81</strain>
    </source>
</reference>
<keyword evidence="11" id="KW-1185">Reference proteome</keyword>
<dbReference type="GO" id="GO:0034245">
    <property type="term" value="C:mitochondrial DNA-directed RNA polymerase complex"/>
    <property type="evidence" value="ECO:0007669"/>
    <property type="project" value="TreeGrafter"/>
</dbReference>
<evidence type="ECO:0000256" key="4">
    <source>
        <dbReference type="ARBA" id="ARBA00022478"/>
    </source>
</evidence>
<evidence type="ECO:0000256" key="3">
    <source>
        <dbReference type="ARBA" id="ARBA00012418"/>
    </source>
</evidence>
<feature type="domain" description="DNA-directed RNA polymerase C-terminal" evidence="9">
    <location>
        <begin position="156"/>
        <end position="448"/>
    </location>
</feature>
<dbReference type="PROSITE" id="PS00489">
    <property type="entry name" value="RNA_POL_PHAGE_2"/>
    <property type="match status" value="1"/>
</dbReference>
<dbReference type="InterPro" id="IPR002092">
    <property type="entry name" value="DNA-dir_Rpol_phage-type"/>
</dbReference>
<dbReference type="STRING" id="33114.A0A2G2V3K2"/>
<dbReference type="Proteomes" id="UP000224567">
    <property type="component" value="Unassembled WGS sequence"/>
</dbReference>
<dbReference type="GO" id="GO:0003677">
    <property type="term" value="F:DNA binding"/>
    <property type="evidence" value="ECO:0007669"/>
    <property type="project" value="InterPro"/>
</dbReference>
<evidence type="ECO:0000313" key="11">
    <source>
        <dbReference type="Proteomes" id="UP000224567"/>
    </source>
</evidence>
<accession>A0A2G2V3K2</accession>
<comment type="catalytic activity">
    <reaction evidence="8">
        <text>RNA(n) + a ribonucleoside 5'-triphosphate = RNA(n+1) + diphosphate</text>
        <dbReference type="Rhea" id="RHEA:21248"/>
        <dbReference type="Rhea" id="RHEA-COMP:14527"/>
        <dbReference type="Rhea" id="RHEA-COMP:17342"/>
        <dbReference type="ChEBI" id="CHEBI:33019"/>
        <dbReference type="ChEBI" id="CHEBI:61557"/>
        <dbReference type="ChEBI" id="CHEBI:140395"/>
        <dbReference type="EC" id="2.7.7.6"/>
    </reaction>
</comment>
<sequence>MCNILNGLQRQGFQINSNILEFIKNHHATLEKVGLLMADILAHMNLKEAYDLLRKSYFLNKDIKNVCSLSDLCKELANRVQTARYEDFIIRLASAYEGYVFYLPAFMDFRERIYRSGILHFHERDLARSFILFSNNPQEGINQSAKDIVAISAAFKYKKFDLYDDGLKWYKENHSLIYASDESLISIAKGASDPFQFIAKVLCNDRVEESNRVPITQDAAASAYQIMSYLLLNEKMAKRTNLIPHPDGKIQDVYLYLLQDFKAFLHDRINEKLQMEIIESKLDRKLIKSLFMPLIYGKTLISMEKDIRLKYGELLSRKDSYNLAKLSNEFGKFKYPDIVHLMKLITTISWFCSVRDRPVVYSVPYYTTKQDYMSFVNEEIIVYERTTKKRRRVTLRVPTMNRDKRKTQSSACANFIHQKDAYIAIKVVESLLSQHAPIYTIHENFLTTSPYSSTSSFPSSISSASSTSSTRSDAQRAPPELTQLFDAICQNSAELLRLKGRELPTEWNIADLIQAVMGDEALQIPGHLQATYYDVPLRGSSSWLLEDLSNFLDLITYNVL</sequence>
<dbReference type="Gene3D" id="1.10.150.20">
    <property type="entry name" value="5' to 3' exonuclease, C-terminal subdomain"/>
    <property type="match status" value="1"/>
</dbReference>
<dbReference type="OrthoDB" id="1215583at2759"/>
<comment type="function">
    <text evidence="1">DNA-dependent RNA polymerase catalyzes the transcription of DNA into RNA using the four ribonucleoside triphosphates as substrates.</text>
</comment>
<protein>
    <recommendedName>
        <fullName evidence="3">DNA-directed RNA polymerase</fullName>
        <ecNumber evidence="3">2.7.7.6</ecNumber>
    </recommendedName>
</protein>
<evidence type="ECO:0000313" key="10">
    <source>
        <dbReference type="EMBL" id="PHT27488.1"/>
    </source>
</evidence>
<keyword evidence="7" id="KW-0804">Transcription</keyword>
<dbReference type="GO" id="GO:0003899">
    <property type="term" value="F:DNA-directed RNA polymerase activity"/>
    <property type="evidence" value="ECO:0007669"/>
    <property type="project" value="UniProtKB-EC"/>
</dbReference>
<keyword evidence="5" id="KW-0808">Transferase</keyword>
<proteinExistence type="inferred from homology"/>
<evidence type="ECO:0000256" key="8">
    <source>
        <dbReference type="ARBA" id="ARBA00048552"/>
    </source>
</evidence>
<evidence type="ECO:0000259" key="9">
    <source>
        <dbReference type="Pfam" id="PF00940"/>
    </source>
</evidence>
<keyword evidence="4" id="KW-0240">DNA-directed RNA polymerase</keyword>
<dbReference type="PANTHER" id="PTHR10102:SF8">
    <property type="entry name" value="DNA-DIRECTED RNA POLYMERASE-RELATED"/>
    <property type="match status" value="1"/>
</dbReference>
<evidence type="ECO:0000256" key="6">
    <source>
        <dbReference type="ARBA" id="ARBA00022695"/>
    </source>
</evidence>
<dbReference type="InterPro" id="IPR043502">
    <property type="entry name" value="DNA/RNA_pol_sf"/>
</dbReference>
<name>A0A2G2V3K2_CAPBA</name>
<organism evidence="10 11">
    <name type="scientific">Capsicum baccatum</name>
    <name type="common">Peruvian pepper</name>
    <dbReference type="NCBI Taxonomy" id="33114"/>
    <lineage>
        <taxon>Eukaryota</taxon>
        <taxon>Viridiplantae</taxon>
        <taxon>Streptophyta</taxon>
        <taxon>Embryophyta</taxon>
        <taxon>Tracheophyta</taxon>
        <taxon>Spermatophyta</taxon>
        <taxon>Magnoliopsida</taxon>
        <taxon>eudicotyledons</taxon>
        <taxon>Gunneridae</taxon>
        <taxon>Pentapetalae</taxon>
        <taxon>asterids</taxon>
        <taxon>lamiids</taxon>
        <taxon>Solanales</taxon>
        <taxon>Solanaceae</taxon>
        <taxon>Solanoideae</taxon>
        <taxon>Capsiceae</taxon>
        <taxon>Capsicum</taxon>
    </lineage>
</organism>
<dbReference type="PANTHER" id="PTHR10102">
    <property type="entry name" value="DNA-DIRECTED RNA POLYMERASE, MITOCHONDRIAL"/>
    <property type="match status" value="1"/>
</dbReference>
<dbReference type="Pfam" id="PF00940">
    <property type="entry name" value="RNA_pol"/>
    <property type="match status" value="1"/>
</dbReference>
<comment type="caution">
    <text evidence="10">The sequence shown here is derived from an EMBL/GenBank/DDBJ whole genome shotgun (WGS) entry which is preliminary data.</text>
</comment>
<dbReference type="SUPFAM" id="SSF56672">
    <property type="entry name" value="DNA/RNA polymerases"/>
    <property type="match status" value="1"/>
</dbReference>
<dbReference type="InterPro" id="IPR046950">
    <property type="entry name" value="DNA-dir_Rpol_C_phage-type"/>
</dbReference>
<gene>
    <name evidence="10" type="ORF">CQW23_32922</name>
</gene>
<dbReference type="EMBL" id="MLFT02000413">
    <property type="protein sequence ID" value="PHT27488.1"/>
    <property type="molecule type" value="Genomic_DNA"/>
</dbReference>
<evidence type="ECO:0000256" key="1">
    <source>
        <dbReference type="ARBA" id="ARBA00004026"/>
    </source>
</evidence>
<dbReference type="EC" id="2.7.7.6" evidence="3"/>
<comment type="similarity">
    <text evidence="2">Belongs to the phage and mitochondrial RNA polymerase family.</text>
</comment>
<dbReference type="AlphaFoldDB" id="A0A2G2V3K2"/>
<keyword evidence="6" id="KW-0548">Nucleotidyltransferase</keyword>